<proteinExistence type="predicted"/>
<dbReference type="EMBL" id="MQVX01000001">
    <property type="protein sequence ID" value="PQJ15749.1"/>
    <property type="molecule type" value="Genomic_DNA"/>
</dbReference>
<dbReference type="InterPro" id="IPR015421">
    <property type="entry name" value="PyrdxlP-dep_Trfase_major"/>
</dbReference>
<dbReference type="Gene3D" id="3.90.1150.10">
    <property type="entry name" value="Aspartate Aminotransferase, domain 1"/>
    <property type="match status" value="1"/>
</dbReference>
<comment type="caution">
    <text evidence="3">The sequence shown here is derived from an EMBL/GenBank/DDBJ whole genome shotgun (WGS) entry which is preliminary data.</text>
</comment>
<reference evidence="4" key="1">
    <citation type="submission" date="2016-11" db="EMBL/GenBank/DDBJ databases">
        <title>Trade-off between light-utilization and light-protection in marine flavobacteria.</title>
        <authorList>
            <person name="Kumagai Y."/>
            <person name="Yoshizawa S."/>
            <person name="Kogure K."/>
        </authorList>
    </citation>
    <scope>NUCLEOTIDE SEQUENCE [LARGE SCALE GENOMIC DNA]</scope>
    <source>
        <strain evidence="4">SG-18</strain>
    </source>
</reference>
<dbReference type="PANTHER" id="PTHR43586:SF15">
    <property type="entry name" value="BLR3095 PROTEIN"/>
    <property type="match status" value="1"/>
</dbReference>
<name>A0A2S7T742_9FLAO</name>
<evidence type="ECO:0000259" key="2">
    <source>
        <dbReference type="Pfam" id="PF00266"/>
    </source>
</evidence>
<sequence length="278" mass="31264">MGVQCFLEGLPKEQTVLCLEGEYPSLLWPFQERGYKIRTVAKSLLVEEEITEILKKERIDILAISLVQWLDGFQINMQWLKQIKRLHPGLLIIADGTQYCGIEAFDFDTSGIDVLGASGYKWLLGGYGNGFFCFNDRTLTNTKLSQLGFGSVRGDADKRAGIGLAECLEPGHQDALALGSLGRSVEQLMDWGLETIVEQNQKLHQAVLTHIGAKGLLDELDFNRSQHGMIYSIAYSEERWRRLNEGAKVHCALRSGRIRLGFHFYNVVEEVEQIASLL</sequence>
<dbReference type="Gene3D" id="3.40.640.10">
    <property type="entry name" value="Type I PLP-dependent aspartate aminotransferase-like (Major domain)"/>
    <property type="match status" value="1"/>
</dbReference>
<accession>A0A2S7T742</accession>
<dbReference type="InterPro" id="IPR015422">
    <property type="entry name" value="PyrdxlP-dep_Trfase_small"/>
</dbReference>
<feature type="domain" description="Aminotransferase class V" evidence="2">
    <location>
        <begin position="8"/>
        <end position="237"/>
    </location>
</feature>
<gene>
    <name evidence="3" type="ORF">BST99_08430</name>
</gene>
<dbReference type="SUPFAM" id="SSF53383">
    <property type="entry name" value="PLP-dependent transferases"/>
    <property type="match status" value="1"/>
</dbReference>
<dbReference type="RefSeq" id="WP_105001407.1">
    <property type="nucleotide sequence ID" value="NZ_MQVX01000001.1"/>
</dbReference>
<dbReference type="PANTHER" id="PTHR43586">
    <property type="entry name" value="CYSTEINE DESULFURASE"/>
    <property type="match status" value="1"/>
</dbReference>
<dbReference type="Pfam" id="PF00266">
    <property type="entry name" value="Aminotran_5"/>
    <property type="match status" value="1"/>
</dbReference>
<evidence type="ECO:0000313" key="3">
    <source>
        <dbReference type="EMBL" id="PQJ15749.1"/>
    </source>
</evidence>
<evidence type="ECO:0000313" key="4">
    <source>
        <dbReference type="Proteomes" id="UP000239366"/>
    </source>
</evidence>
<evidence type="ECO:0000256" key="1">
    <source>
        <dbReference type="ARBA" id="ARBA00022898"/>
    </source>
</evidence>
<dbReference type="InterPro" id="IPR015424">
    <property type="entry name" value="PyrdxlP-dep_Trfase"/>
</dbReference>
<dbReference type="OrthoDB" id="513408at2"/>
<dbReference type="InterPro" id="IPR000192">
    <property type="entry name" value="Aminotrans_V_dom"/>
</dbReference>
<organism evidence="3 4">
    <name type="scientific">Aureicoccus marinus</name>
    <dbReference type="NCBI Taxonomy" id="754435"/>
    <lineage>
        <taxon>Bacteria</taxon>
        <taxon>Pseudomonadati</taxon>
        <taxon>Bacteroidota</taxon>
        <taxon>Flavobacteriia</taxon>
        <taxon>Flavobacteriales</taxon>
        <taxon>Flavobacteriaceae</taxon>
        <taxon>Aureicoccus</taxon>
    </lineage>
</organism>
<dbReference type="AlphaFoldDB" id="A0A2S7T742"/>
<keyword evidence="1" id="KW-0663">Pyridoxal phosphate</keyword>
<keyword evidence="4" id="KW-1185">Reference proteome</keyword>
<dbReference type="Proteomes" id="UP000239366">
    <property type="component" value="Unassembled WGS sequence"/>
</dbReference>
<protein>
    <recommendedName>
        <fullName evidence="2">Aminotransferase class V domain-containing protein</fullName>
    </recommendedName>
</protein>